<evidence type="ECO:0000259" key="1">
    <source>
        <dbReference type="Pfam" id="PF10006"/>
    </source>
</evidence>
<dbReference type="Gene3D" id="3.30.110.40">
    <property type="entry name" value="TusA-like domain"/>
    <property type="match status" value="1"/>
</dbReference>
<evidence type="ECO:0000313" key="3">
    <source>
        <dbReference type="Proteomes" id="UP000007013"/>
    </source>
</evidence>
<proteinExistence type="predicted"/>
<name>B1ZWR3_OPITP</name>
<dbReference type="CDD" id="cd00291">
    <property type="entry name" value="SirA_YedF_YeeD"/>
    <property type="match status" value="1"/>
</dbReference>
<dbReference type="Pfam" id="PF10006">
    <property type="entry name" value="DUF2249"/>
    <property type="match status" value="2"/>
</dbReference>
<gene>
    <name evidence="2" type="ordered locus">Oter_0902</name>
</gene>
<feature type="domain" description="DUF2249" evidence="1">
    <location>
        <begin position="14"/>
        <end position="82"/>
    </location>
</feature>
<dbReference type="OrthoDB" id="9798996at2"/>
<dbReference type="eggNOG" id="COG4309">
    <property type="taxonomic scope" value="Bacteria"/>
</dbReference>
<protein>
    <recommendedName>
        <fullName evidence="1">DUF2249 domain-containing protein</fullName>
    </recommendedName>
</protein>
<dbReference type="STRING" id="452637.Oter_0902"/>
<keyword evidence="3" id="KW-1185">Reference proteome</keyword>
<evidence type="ECO:0000313" key="2">
    <source>
        <dbReference type="EMBL" id="ACB74190.1"/>
    </source>
</evidence>
<dbReference type="SUPFAM" id="SSF64307">
    <property type="entry name" value="SirA-like"/>
    <property type="match status" value="1"/>
</dbReference>
<accession>B1ZWR3</accession>
<reference evidence="2 3" key="1">
    <citation type="journal article" date="2011" name="J. Bacteriol.">
        <title>Genome sequence of the verrucomicrobium Opitutus terrae PB90-1, an abundant inhabitant of rice paddy soil ecosystems.</title>
        <authorList>
            <person name="van Passel M.W."/>
            <person name="Kant R."/>
            <person name="Palva A."/>
            <person name="Copeland A."/>
            <person name="Lucas S."/>
            <person name="Lapidus A."/>
            <person name="Glavina del Rio T."/>
            <person name="Pitluck S."/>
            <person name="Goltsman E."/>
            <person name="Clum A."/>
            <person name="Sun H."/>
            <person name="Schmutz J."/>
            <person name="Larimer F.W."/>
            <person name="Land M.L."/>
            <person name="Hauser L."/>
            <person name="Kyrpides N."/>
            <person name="Mikhailova N."/>
            <person name="Richardson P.P."/>
            <person name="Janssen P.H."/>
            <person name="de Vos W.M."/>
            <person name="Smidt H."/>
        </authorList>
    </citation>
    <scope>NUCLEOTIDE SEQUENCE [LARGE SCALE GENOMIC DNA]</scope>
    <source>
        <strain evidence="3">DSM 11246 / JCM 15787 / PB90-1</strain>
    </source>
</reference>
<dbReference type="Proteomes" id="UP000007013">
    <property type="component" value="Chromosome"/>
</dbReference>
<dbReference type="InterPro" id="IPR036868">
    <property type="entry name" value="TusA-like_sf"/>
</dbReference>
<dbReference type="HOGENOM" id="CLU_1538533_0_0_0"/>
<sequence>MNNATTEPNASAYLDVREVSCREKHPLIFRRWTELPVGSYFVLVNDHDPVPLYYQFAGQFPGAFTWEYLVEGPDEFQVKITRIAATESAPAVRPPAGGCGSTRNEAILDARGLEPPEPMLRIMAAIETLASGAQLRALTDRKPVHLLAELDTRGFTHASHEQADGSWLNTIKKN</sequence>
<dbReference type="KEGG" id="ote:Oter_0902"/>
<dbReference type="EMBL" id="CP001032">
    <property type="protein sequence ID" value="ACB74190.1"/>
    <property type="molecule type" value="Genomic_DNA"/>
</dbReference>
<dbReference type="RefSeq" id="WP_012373728.1">
    <property type="nucleotide sequence ID" value="NC_010571.1"/>
</dbReference>
<dbReference type="InterPro" id="IPR018720">
    <property type="entry name" value="DUF2249"/>
</dbReference>
<organism evidence="2 3">
    <name type="scientific">Opitutus terrae (strain DSM 11246 / JCM 15787 / PB90-1)</name>
    <dbReference type="NCBI Taxonomy" id="452637"/>
    <lineage>
        <taxon>Bacteria</taxon>
        <taxon>Pseudomonadati</taxon>
        <taxon>Verrucomicrobiota</taxon>
        <taxon>Opitutia</taxon>
        <taxon>Opitutales</taxon>
        <taxon>Opitutaceae</taxon>
        <taxon>Opitutus</taxon>
    </lineage>
</organism>
<feature type="domain" description="DUF2249" evidence="1">
    <location>
        <begin position="108"/>
        <end position="173"/>
    </location>
</feature>
<dbReference type="AlphaFoldDB" id="B1ZWR3"/>